<evidence type="ECO:0000313" key="2">
    <source>
        <dbReference type="EMBL" id="KAI7792895.1"/>
    </source>
</evidence>
<evidence type="ECO:0000313" key="3">
    <source>
        <dbReference type="Proteomes" id="UP001059041"/>
    </source>
</evidence>
<protein>
    <submittedName>
        <fullName evidence="2">Solute carrier family 12 member 7</fullName>
    </submittedName>
</protein>
<reference evidence="2" key="1">
    <citation type="submission" date="2021-02" db="EMBL/GenBank/DDBJ databases">
        <title>Comparative genomics reveals that relaxation of natural selection precedes convergent phenotypic evolution of cavefish.</title>
        <authorList>
            <person name="Peng Z."/>
        </authorList>
    </citation>
    <scope>NUCLEOTIDE SEQUENCE</scope>
    <source>
        <tissue evidence="2">Muscle</tissue>
    </source>
</reference>
<comment type="caution">
    <text evidence="2">The sequence shown here is derived from an EMBL/GenBank/DDBJ whole genome shotgun (WGS) entry which is preliminary data.</text>
</comment>
<dbReference type="Proteomes" id="UP001059041">
    <property type="component" value="Linkage Group LG23"/>
</dbReference>
<sequence>MTDMSERFMVVPVDRGDARAGEDRVDGDSVFLDAGAGEDERRGSVPILQYSREPNRFGSCSPGREEEEEEEAEAGPQGRWSAASLFGAGLVTCASRCLRDISAAENFEPQLEQATAGGRDRQR</sequence>
<name>A0A9W7T6Y2_TRIRA</name>
<feature type="region of interest" description="Disordered" evidence="1">
    <location>
        <begin position="18"/>
        <end position="78"/>
    </location>
</feature>
<gene>
    <name evidence="2" type="ORF">IRJ41_021600</name>
</gene>
<keyword evidence="3" id="KW-1185">Reference proteome</keyword>
<feature type="compositionally biased region" description="Basic and acidic residues" evidence="1">
    <location>
        <begin position="18"/>
        <end position="27"/>
    </location>
</feature>
<accession>A0A9W7T6Y2</accession>
<organism evidence="2 3">
    <name type="scientific">Triplophysa rosa</name>
    <name type="common">Cave loach</name>
    <dbReference type="NCBI Taxonomy" id="992332"/>
    <lineage>
        <taxon>Eukaryota</taxon>
        <taxon>Metazoa</taxon>
        <taxon>Chordata</taxon>
        <taxon>Craniata</taxon>
        <taxon>Vertebrata</taxon>
        <taxon>Euteleostomi</taxon>
        <taxon>Actinopterygii</taxon>
        <taxon>Neopterygii</taxon>
        <taxon>Teleostei</taxon>
        <taxon>Ostariophysi</taxon>
        <taxon>Cypriniformes</taxon>
        <taxon>Nemacheilidae</taxon>
        <taxon>Triplophysa</taxon>
    </lineage>
</organism>
<dbReference type="EMBL" id="JAFHDT010000023">
    <property type="protein sequence ID" value="KAI7792895.1"/>
    <property type="molecule type" value="Genomic_DNA"/>
</dbReference>
<proteinExistence type="predicted"/>
<evidence type="ECO:0000256" key="1">
    <source>
        <dbReference type="SAM" id="MobiDB-lite"/>
    </source>
</evidence>
<dbReference type="AlphaFoldDB" id="A0A9W7T6Y2"/>